<name>A0AAN0YPP0_PARTM</name>
<reference evidence="2" key="1">
    <citation type="journal article" date="2016" name="Genome Announc.">
        <title>Complete Genome Sequence of Geobacillus thermoglucosidasius NCIMB 11955, the Progenitor of a Bioethanol Production Strain.</title>
        <authorList>
            <person name="Sheng L."/>
            <person name="Zhang Y."/>
            <person name="Minton N.P."/>
        </authorList>
    </citation>
    <scope>NUCLEOTIDE SEQUENCE [LARGE SCALE GENOMIC DNA]</scope>
    <source>
        <strain evidence="2">NCIMB 11955</strain>
    </source>
</reference>
<gene>
    <name evidence="1" type="ORF">BCV53_10920</name>
</gene>
<organism evidence="1 2">
    <name type="scientific">Parageobacillus thermoglucosidasius</name>
    <name type="common">Geobacillus thermoglucosidasius</name>
    <dbReference type="NCBI Taxonomy" id="1426"/>
    <lineage>
        <taxon>Bacteria</taxon>
        <taxon>Bacillati</taxon>
        <taxon>Bacillota</taxon>
        <taxon>Bacilli</taxon>
        <taxon>Bacillales</taxon>
        <taxon>Anoxybacillaceae</taxon>
        <taxon>Parageobacillus</taxon>
    </lineage>
</organism>
<proteinExistence type="predicted"/>
<dbReference type="KEGG" id="ptl:AOT13_10905"/>
<dbReference type="AlphaFoldDB" id="A0AAN0YPP0"/>
<accession>A0AAN0YPP0</accession>
<dbReference type="EMBL" id="CP016622">
    <property type="protein sequence ID" value="ANZ30559.1"/>
    <property type="molecule type" value="Genomic_DNA"/>
</dbReference>
<evidence type="ECO:0000313" key="2">
    <source>
        <dbReference type="Proteomes" id="UP000093052"/>
    </source>
</evidence>
<sequence length="81" mass="8987">MPDKFLSITSRSTASILINGMASNAFFRRSKEKRAGATSLTSLFVGKRGGISLWFGDLSIHFKSFSTNKVKKKRSDPIFVN</sequence>
<protein>
    <submittedName>
        <fullName evidence="1">Uncharacterized protein</fullName>
    </submittedName>
</protein>
<evidence type="ECO:0000313" key="1">
    <source>
        <dbReference type="EMBL" id="ANZ30559.1"/>
    </source>
</evidence>
<dbReference type="Proteomes" id="UP000093052">
    <property type="component" value="Chromosome"/>
</dbReference>
<keyword evidence="2" id="KW-1185">Reference proteome</keyword>